<evidence type="ECO:0000313" key="1">
    <source>
        <dbReference type="EMBL" id="GEW07887.1"/>
    </source>
</evidence>
<accession>A0A699GW42</accession>
<proteinExistence type="predicted"/>
<dbReference type="EMBL" id="BKCJ010044362">
    <property type="protein sequence ID" value="GEW07887.1"/>
    <property type="molecule type" value="Genomic_DNA"/>
</dbReference>
<gene>
    <name evidence="1" type="ORF">Tci_179863</name>
</gene>
<reference evidence="1" key="1">
    <citation type="journal article" date="2019" name="Sci. Rep.">
        <title>Draft genome of Tanacetum cinerariifolium, the natural source of mosquito coil.</title>
        <authorList>
            <person name="Yamashiro T."/>
            <person name="Shiraishi A."/>
            <person name="Satake H."/>
            <person name="Nakayama K."/>
        </authorList>
    </citation>
    <scope>NUCLEOTIDE SEQUENCE</scope>
</reference>
<organism evidence="1">
    <name type="scientific">Tanacetum cinerariifolium</name>
    <name type="common">Dalmatian daisy</name>
    <name type="synonym">Chrysanthemum cinerariifolium</name>
    <dbReference type="NCBI Taxonomy" id="118510"/>
    <lineage>
        <taxon>Eukaryota</taxon>
        <taxon>Viridiplantae</taxon>
        <taxon>Streptophyta</taxon>
        <taxon>Embryophyta</taxon>
        <taxon>Tracheophyta</taxon>
        <taxon>Spermatophyta</taxon>
        <taxon>Magnoliopsida</taxon>
        <taxon>eudicotyledons</taxon>
        <taxon>Gunneridae</taxon>
        <taxon>Pentapetalae</taxon>
        <taxon>asterids</taxon>
        <taxon>campanulids</taxon>
        <taxon>Asterales</taxon>
        <taxon>Asteraceae</taxon>
        <taxon>Asteroideae</taxon>
        <taxon>Anthemideae</taxon>
        <taxon>Anthemidinae</taxon>
        <taxon>Tanacetum</taxon>
    </lineage>
</organism>
<dbReference type="AlphaFoldDB" id="A0A699GW42"/>
<protein>
    <submittedName>
        <fullName evidence="1">Uncharacterized protein</fullName>
    </submittedName>
</protein>
<sequence>MVPQVLFSLILANLTNTSYPFSWIRRIHGRLPILRIHTFEYSKSTSYINTPYSSLPIRRIGFGRHILMSLWIDVVADDEVQAIFADKTKRIRKTRKAADGAGDSSHDLNANAIDDEVTFVIRSSMPPPPVLTAAVATNITTDVTSAPVHGSGARKAQPSIFRDFASPSAAKADIAGPSQPVGMIDQLAPPRFFSQLRGMDYEQLLAKFNVRAARQVCFNAKNRMRLEHELRDMQRFEERCAMQANWLEERDPEIDSLKTQLSLKEAKAAEAFRLRGKLRLLRPREPLKSTS</sequence>
<comment type="caution">
    <text evidence="1">The sequence shown here is derived from an EMBL/GenBank/DDBJ whole genome shotgun (WGS) entry which is preliminary data.</text>
</comment>
<name>A0A699GW42_TANCI</name>